<evidence type="ECO:0000313" key="2">
    <source>
        <dbReference type="Proteomes" id="UP000886501"/>
    </source>
</evidence>
<accession>A0ACB6ZPQ0</accession>
<evidence type="ECO:0000313" key="1">
    <source>
        <dbReference type="EMBL" id="KAF9651617.1"/>
    </source>
</evidence>
<proteinExistence type="predicted"/>
<keyword evidence="2" id="KW-1185">Reference proteome</keyword>
<reference evidence="1" key="2">
    <citation type="journal article" date="2020" name="Nat. Commun.">
        <title>Large-scale genome sequencing of mycorrhizal fungi provides insights into the early evolution of symbiotic traits.</title>
        <authorList>
            <person name="Miyauchi S."/>
            <person name="Kiss E."/>
            <person name="Kuo A."/>
            <person name="Drula E."/>
            <person name="Kohler A."/>
            <person name="Sanchez-Garcia M."/>
            <person name="Morin E."/>
            <person name="Andreopoulos B."/>
            <person name="Barry K.W."/>
            <person name="Bonito G."/>
            <person name="Buee M."/>
            <person name="Carver A."/>
            <person name="Chen C."/>
            <person name="Cichocki N."/>
            <person name="Clum A."/>
            <person name="Culley D."/>
            <person name="Crous P.W."/>
            <person name="Fauchery L."/>
            <person name="Girlanda M."/>
            <person name="Hayes R.D."/>
            <person name="Keri Z."/>
            <person name="LaButti K."/>
            <person name="Lipzen A."/>
            <person name="Lombard V."/>
            <person name="Magnuson J."/>
            <person name="Maillard F."/>
            <person name="Murat C."/>
            <person name="Nolan M."/>
            <person name="Ohm R.A."/>
            <person name="Pangilinan J."/>
            <person name="Pereira M.F."/>
            <person name="Perotto S."/>
            <person name="Peter M."/>
            <person name="Pfister S."/>
            <person name="Riley R."/>
            <person name="Sitrit Y."/>
            <person name="Stielow J.B."/>
            <person name="Szollosi G."/>
            <person name="Zifcakova L."/>
            <person name="Stursova M."/>
            <person name="Spatafora J.W."/>
            <person name="Tedersoo L."/>
            <person name="Vaario L.M."/>
            <person name="Yamada A."/>
            <person name="Yan M."/>
            <person name="Wang P."/>
            <person name="Xu J."/>
            <person name="Bruns T."/>
            <person name="Baldrian P."/>
            <person name="Vilgalys R."/>
            <person name="Dunand C."/>
            <person name="Henrissat B."/>
            <person name="Grigoriev I.V."/>
            <person name="Hibbett D."/>
            <person name="Nagy L.G."/>
            <person name="Martin F.M."/>
        </authorList>
    </citation>
    <scope>NUCLEOTIDE SEQUENCE</scope>
    <source>
        <strain evidence="1">P2</strain>
    </source>
</reference>
<organism evidence="1 2">
    <name type="scientific">Thelephora ganbajun</name>
    <name type="common">Ganba fungus</name>
    <dbReference type="NCBI Taxonomy" id="370292"/>
    <lineage>
        <taxon>Eukaryota</taxon>
        <taxon>Fungi</taxon>
        <taxon>Dikarya</taxon>
        <taxon>Basidiomycota</taxon>
        <taxon>Agaricomycotina</taxon>
        <taxon>Agaricomycetes</taxon>
        <taxon>Thelephorales</taxon>
        <taxon>Thelephoraceae</taxon>
        <taxon>Thelephora</taxon>
    </lineage>
</organism>
<protein>
    <submittedName>
        <fullName evidence="1">Uncharacterized protein</fullName>
    </submittedName>
</protein>
<comment type="caution">
    <text evidence="1">The sequence shown here is derived from an EMBL/GenBank/DDBJ whole genome shotgun (WGS) entry which is preliminary data.</text>
</comment>
<dbReference type="EMBL" id="MU117974">
    <property type="protein sequence ID" value="KAF9651617.1"/>
    <property type="molecule type" value="Genomic_DNA"/>
</dbReference>
<gene>
    <name evidence="1" type="ORF">BDM02DRAFT_3184368</name>
</gene>
<dbReference type="Proteomes" id="UP000886501">
    <property type="component" value="Unassembled WGS sequence"/>
</dbReference>
<reference evidence="1" key="1">
    <citation type="submission" date="2019-10" db="EMBL/GenBank/DDBJ databases">
        <authorList>
            <consortium name="DOE Joint Genome Institute"/>
            <person name="Kuo A."/>
            <person name="Miyauchi S."/>
            <person name="Kiss E."/>
            <person name="Drula E."/>
            <person name="Kohler A."/>
            <person name="Sanchez-Garcia M."/>
            <person name="Andreopoulos B."/>
            <person name="Barry K.W."/>
            <person name="Bonito G."/>
            <person name="Buee M."/>
            <person name="Carver A."/>
            <person name="Chen C."/>
            <person name="Cichocki N."/>
            <person name="Clum A."/>
            <person name="Culley D."/>
            <person name="Crous P.W."/>
            <person name="Fauchery L."/>
            <person name="Girlanda M."/>
            <person name="Hayes R."/>
            <person name="Keri Z."/>
            <person name="Labutti K."/>
            <person name="Lipzen A."/>
            <person name="Lombard V."/>
            <person name="Magnuson J."/>
            <person name="Maillard F."/>
            <person name="Morin E."/>
            <person name="Murat C."/>
            <person name="Nolan M."/>
            <person name="Ohm R."/>
            <person name="Pangilinan J."/>
            <person name="Pereira M."/>
            <person name="Perotto S."/>
            <person name="Peter M."/>
            <person name="Riley R."/>
            <person name="Sitrit Y."/>
            <person name="Stielow B."/>
            <person name="Szollosi G."/>
            <person name="Zifcakova L."/>
            <person name="Stursova M."/>
            <person name="Spatafora J.W."/>
            <person name="Tedersoo L."/>
            <person name="Vaario L.-M."/>
            <person name="Yamada A."/>
            <person name="Yan M."/>
            <person name="Wang P."/>
            <person name="Xu J."/>
            <person name="Bruns T."/>
            <person name="Baldrian P."/>
            <person name="Vilgalys R."/>
            <person name="Henrissat B."/>
            <person name="Grigoriev I.V."/>
            <person name="Hibbett D."/>
            <person name="Nagy L.G."/>
            <person name="Martin F.M."/>
        </authorList>
    </citation>
    <scope>NUCLEOTIDE SEQUENCE</scope>
    <source>
        <strain evidence="1">P2</strain>
    </source>
</reference>
<sequence length="266" mass="29599">MLHLSQATSQSADFIRRCGHADASGRVSEPAVISGLRCVDRYTTVYHRSRTSSVPDIPDSPASSCGEYSSASDWLKRKNFGTSGHQRSDSHLSQRRRSSTAAPYQTSKAHHEKSSPESIDAWFKQHFEASGQQVTLRQVRDNTLRHLEYPSYPSTFHIYFRGQPGISIQALLSKWRFDRSDIPLGRLINFRLVNPPLPDGAFAQRTVGGIKISDSMTIYEFCAKITGKIGTSLDQWDAKDLAMVSLELAQDSVICLLGTAHCPLVK</sequence>
<name>A0ACB6ZPQ0_THEGA</name>